<reference evidence="1 2" key="1">
    <citation type="submission" date="2015-09" db="EMBL/GenBank/DDBJ databases">
        <title>Complete genome sequence of Defluviimonas alba cai42t isolated from an oilfield in Xinjiang.</title>
        <authorList>
            <person name="Geng S."/>
            <person name="Pan X."/>
            <person name="Wu X."/>
        </authorList>
    </citation>
    <scope>NUCLEOTIDE SEQUENCE [LARGE SCALE GENOMIC DNA]</scope>
    <source>
        <strain evidence="2">cai42</strain>
    </source>
</reference>
<dbReference type="Proteomes" id="UP000076128">
    <property type="component" value="Chromosome"/>
</dbReference>
<proteinExistence type="predicted"/>
<accession>A0A159Z5L9</accession>
<sequence>MPVGSSWGWATWSNRWVSYTGNNPLGAAPRRSRVFKDRFNVHGLRKFERMLGMEEAGRISSWYVHWHLTITRNGGMSLFPPVPMLRNSGFGGGTHSSRFSLPSLFGLGDKQLGRLDFAFPDHVELDFEFTQKVIDSPEWRLLRFNALMGKIKRLTKEVFARKS</sequence>
<dbReference type="PATRIC" id="fig|1335048.3.peg.3458"/>
<dbReference type="EMBL" id="CP012661">
    <property type="protein sequence ID" value="AMY70561.1"/>
    <property type="molecule type" value="Genomic_DNA"/>
</dbReference>
<dbReference type="STRING" id="1335048.AKL17_3329"/>
<protein>
    <submittedName>
        <fullName evidence="1">Uncharacterized protein</fullName>
    </submittedName>
</protein>
<organism evidence="1 2">
    <name type="scientific">Frigidibacter mobilis</name>
    <dbReference type="NCBI Taxonomy" id="1335048"/>
    <lineage>
        <taxon>Bacteria</taxon>
        <taxon>Pseudomonadati</taxon>
        <taxon>Pseudomonadota</taxon>
        <taxon>Alphaproteobacteria</taxon>
        <taxon>Rhodobacterales</taxon>
        <taxon>Paracoccaceae</taxon>
        <taxon>Frigidibacter</taxon>
    </lineage>
</organism>
<evidence type="ECO:0000313" key="1">
    <source>
        <dbReference type="EMBL" id="AMY70561.1"/>
    </source>
</evidence>
<keyword evidence="2" id="KW-1185">Reference proteome</keyword>
<dbReference type="KEGG" id="daa:AKL17_3329"/>
<name>A0A159Z5L9_9RHOB</name>
<gene>
    <name evidence="1" type="ORF">AKL17_3329</name>
</gene>
<dbReference type="AlphaFoldDB" id="A0A159Z5L9"/>
<evidence type="ECO:0000313" key="2">
    <source>
        <dbReference type="Proteomes" id="UP000076128"/>
    </source>
</evidence>